<dbReference type="Pfam" id="PF01882">
    <property type="entry name" value="DUF58"/>
    <property type="match status" value="1"/>
</dbReference>
<keyword evidence="1" id="KW-0472">Membrane</keyword>
<dbReference type="RefSeq" id="WP_378096810.1">
    <property type="nucleotide sequence ID" value="NZ_JBHSEP010000009.1"/>
</dbReference>
<dbReference type="InterPro" id="IPR002881">
    <property type="entry name" value="DUF58"/>
</dbReference>
<dbReference type="PANTHER" id="PTHR34351:SF2">
    <property type="entry name" value="DUF58 DOMAIN-CONTAINING PROTEIN"/>
    <property type="match status" value="1"/>
</dbReference>
<dbReference type="PANTHER" id="PTHR34351">
    <property type="entry name" value="SLR1927 PROTEIN-RELATED"/>
    <property type="match status" value="1"/>
</dbReference>
<keyword evidence="4" id="KW-1185">Reference proteome</keyword>
<keyword evidence="1" id="KW-0812">Transmembrane</keyword>
<feature type="transmembrane region" description="Helical" evidence="1">
    <location>
        <begin position="9"/>
        <end position="26"/>
    </location>
</feature>
<feature type="transmembrane region" description="Helical" evidence="1">
    <location>
        <begin position="32"/>
        <end position="48"/>
    </location>
</feature>
<accession>A0ABV9FCB7</accession>
<feature type="domain" description="DUF58" evidence="2">
    <location>
        <begin position="208"/>
        <end position="290"/>
    </location>
</feature>
<evidence type="ECO:0000259" key="2">
    <source>
        <dbReference type="Pfam" id="PF01882"/>
    </source>
</evidence>
<gene>
    <name evidence="3" type="ORF">ACFO3S_13650</name>
</gene>
<comment type="caution">
    <text evidence="3">The sequence shown here is derived from an EMBL/GenBank/DDBJ whole genome shotgun (WGS) entry which is preliminary data.</text>
</comment>
<keyword evidence="1" id="KW-1133">Transmembrane helix</keyword>
<evidence type="ECO:0000313" key="4">
    <source>
        <dbReference type="Proteomes" id="UP001596028"/>
    </source>
</evidence>
<organism evidence="3 4">
    <name type="scientific">Cohnella hongkongensis</name>
    <dbReference type="NCBI Taxonomy" id="178337"/>
    <lineage>
        <taxon>Bacteria</taxon>
        <taxon>Bacillati</taxon>
        <taxon>Bacillota</taxon>
        <taxon>Bacilli</taxon>
        <taxon>Bacillales</taxon>
        <taxon>Paenibacillaceae</taxon>
        <taxon>Cohnella</taxon>
    </lineage>
</organism>
<dbReference type="Proteomes" id="UP001596028">
    <property type="component" value="Unassembled WGS sequence"/>
</dbReference>
<protein>
    <submittedName>
        <fullName evidence="3">DUF58 domain-containing protein</fullName>
    </submittedName>
</protein>
<evidence type="ECO:0000256" key="1">
    <source>
        <dbReference type="SAM" id="Phobius"/>
    </source>
</evidence>
<sequence>MTRLPFPRVWWWSAALYLISLCYLLFQGGKTSLMLFAILNALAVYLMLGRWSGIGGVEGVRLTEAGDGKSALLTAGTRLQVKLRMHVPGFWPLPYVIVREKLVRTTGGDAQIYEMSFVPDYRRKGEVQFETAPLRRGRYQFQETDCSTRDIFGLFEHRGSFRQPLLVQVLPRTVPLKDWRLLRRSQRGVFQHTFTALWARETTQIDGVREYIHGDRLSRIHWNATAKTGQWKSKEFEREALPRVVFVLDRNAYAYAHPEQFELAVSAAASLLELTISRGMPVGFVSAGRDESWYGEGRAPVSRDEVFQHLVDVEADGDWPMDRLLAQVAERYEPGVHIVVIGSGADEQLSAAMSVLESKRMVPSIIHIGHPSMSAEAAAQLRHWQLLCQSKQWEFVSIRELDALPQAIGGASA</sequence>
<dbReference type="EMBL" id="JBHSEP010000009">
    <property type="protein sequence ID" value="MFC4599292.1"/>
    <property type="molecule type" value="Genomic_DNA"/>
</dbReference>
<evidence type="ECO:0000313" key="3">
    <source>
        <dbReference type="EMBL" id="MFC4599292.1"/>
    </source>
</evidence>
<proteinExistence type="predicted"/>
<name>A0ABV9FCB7_9BACL</name>
<reference evidence="4" key="1">
    <citation type="journal article" date="2019" name="Int. J. Syst. Evol. Microbiol.">
        <title>The Global Catalogue of Microorganisms (GCM) 10K type strain sequencing project: providing services to taxonomists for standard genome sequencing and annotation.</title>
        <authorList>
            <consortium name="The Broad Institute Genomics Platform"/>
            <consortium name="The Broad Institute Genome Sequencing Center for Infectious Disease"/>
            <person name="Wu L."/>
            <person name="Ma J."/>
        </authorList>
    </citation>
    <scope>NUCLEOTIDE SEQUENCE [LARGE SCALE GENOMIC DNA]</scope>
    <source>
        <strain evidence="4">CCUG 49571</strain>
    </source>
</reference>